<evidence type="ECO:0000313" key="3">
    <source>
        <dbReference type="Proteomes" id="UP000005709"/>
    </source>
</evidence>
<evidence type="ECO:0000256" key="1">
    <source>
        <dbReference type="SAM" id="MobiDB-lite"/>
    </source>
</evidence>
<sequence>MSDYFSCIFHRRILAFFILVLLSGCGYKAPPFYSDDDGSSSATAQNADANSTSSDKGSVRILRDK</sequence>
<keyword evidence="3" id="KW-1185">Reference proteome</keyword>
<feature type="compositionally biased region" description="Polar residues" evidence="1">
    <location>
        <begin position="39"/>
        <end position="56"/>
    </location>
</feature>
<name>C8PEL8_9BACT</name>
<evidence type="ECO:0000313" key="2">
    <source>
        <dbReference type="EMBL" id="EEV18496.1"/>
    </source>
</evidence>
<dbReference type="Proteomes" id="UP000005709">
    <property type="component" value="Unassembled WGS sequence"/>
</dbReference>
<proteinExistence type="predicted"/>
<organism evidence="2 3">
    <name type="scientific">Campylobacter gracilis RM3268</name>
    <dbReference type="NCBI Taxonomy" id="553220"/>
    <lineage>
        <taxon>Bacteria</taxon>
        <taxon>Pseudomonadati</taxon>
        <taxon>Campylobacterota</taxon>
        <taxon>Epsilonproteobacteria</taxon>
        <taxon>Campylobacterales</taxon>
        <taxon>Campylobacteraceae</taxon>
        <taxon>Campylobacter</taxon>
    </lineage>
</organism>
<dbReference type="AlphaFoldDB" id="C8PEL8"/>
<dbReference type="RefSeq" id="WP_005869497.1">
    <property type="nucleotide sequence ID" value="NZ_ACYG01000009.1"/>
</dbReference>
<accession>C8PEL8</accession>
<feature type="region of interest" description="Disordered" evidence="1">
    <location>
        <begin position="35"/>
        <end position="65"/>
    </location>
</feature>
<gene>
    <name evidence="2" type="ORF">CAMGR0001_2507</name>
</gene>
<dbReference type="EMBL" id="ACYG01000009">
    <property type="protein sequence ID" value="EEV18496.1"/>
    <property type="molecule type" value="Genomic_DNA"/>
</dbReference>
<dbReference type="OrthoDB" id="5326879at2"/>
<comment type="caution">
    <text evidence="2">The sequence shown here is derived from an EMBL/GenBank/DDBJ whole genome shotgun (WGS) entry which is preliminary data.</text>
</comment>
<reference evidence="2 3" key="1">
    <citation type="submission" date="2009-07" db="EMBL/GenBank/DDBJ databases">
        <authorList>
            <person name="Madupu R."/>
            <person name="Sebastian Y."/>
            <person name="Durkin A.S."/>
            <person name="Torralba M."/>
            <person name="Methe B."/>
            <person name="Sutton G.G."/>
            <person name="Strausberg R.L."/>
            <person name="Nelson K.E."/>
        </authorList>
    </citation>
    <scope>NUCLEOTIDE SEQUENCE [LARGE SCALE GENOMIC DNA]</scope>
    <source>
        <strain evidence="2 3">RM3268</strain>
    </source>
</reference>
<evidence type="ECO:0008006" key="4">
    <source>
        <dbReference type="Google" id="ProtNLM"/>
    </source>
</evidence>
<protein>
    <recommendedName>
        <fullName evidence="4">Lipoprotein</fullName>
    </recommendedName>
</protein>